<feature type="region of interest" description="Disordered" evidence="1">
    <location>
        <begin position="1"/>
        <end position="44"/>
    </location>
</feature>
<dbReference type="Proteomes" id="UP001597280">
    <property type="component" value="Unassembled WGS sequence"/>
</dbReference>
<comment type="caution">
    <text evidence="2">The sequence shown here is derived from an EMBL/GenBank/DDBJ whole genome shotgun (WGS) entry which is preliminary data.</text>
</comment>
<evidence type="ECO:0000313" key="3">
    <source>
        <dbReference type="Proteomes" id="UP001597280"/>
    </source>
</evidence>
<dbReference type="EMBL" id="JBHUFL010000002">
    <property type="protein sequence ID" value="MFD1835165.1"/>
    <property type="molecule type" value="Genomic_DNA"/>
</dbReference>
<dbReference type="SUPFAM" id="SSF52540">
    <property type="entry name" value="P-loop containing nucleoside triphosphate hydrolases"/>
    <property type="match status" value="1"/>
</dbReference>
<protein>
    <recommendedName>
        <fullName evidence="4">Helicase/secretion neighborhood CpaE-like protein</fullName>
    </recommendedName>
</protein>
<evidence type="ECO:0008006" key="4">
    <source>
        <dbReference type="Google" id="ProtNLM"/>
    </source>
</evidence>
<gene>
    <name evidence="2" type="ORF">ACFSDA_08745</name>
</gene>
<organism evidence="2 3">
    <name type="scientific">Brachybacterium rhamnosum</name>
    <dbReference type="NCBI Taxonomy" id="173361"/>
    <lineage>
        <taxon>Bacteria</taxon>
        <taxon>Bacillati</taxon>
        <taxon>Actinomycetota</taxon>
        <taxon>Actinomycetes</taxon>
        <taxon>Micrococcales</taxon>
        <taxon>Dermabacteraceae</taxon>
        <taxon>Brachybacterium</taxon>
    </lineage>
</organism>
<dbReference type="Gene3D" id="3.40.50.300">
    <property type="entry name" value="P-loop containing nucleotide triphosphate hydrolases"/>
    <property type="match status" value="1"/>
</dbReference>
<name>A0ABW4PZI1_9MICO</name>
<accession>A0ABW4PZI1</accession>
<evidence type="ECO:0000313" key="2">
    <source>
        <dbReference type="EMBL" id="MFD1835165.1"/>
    </source>
</evidence>
<proteinExistence type="predicted"/>
<sequence>MTSESALLTAGTGHGPGVVDPRRAARFPRPGTGGARTRWRGADPHLRDLVRDHATAVGSPLLEDDSAAAACEVLDPAALLAGPPRADRPLPLLVVVDAVDESAVPSAVWEAALAAGARAVLPLPARSDRLLAELAALSRPDDAALVVGVAGGCGGAGTSSLAARLAGAAGRSRSSGGAGPEGDVTLVDADPLGGGLDLLVEAPPTEGGRWREAAALRVEDGEALRESLPRVDGIRLLTSGPDGAGASAPALAGVLAALRPRGGTVVVDLGADLVPAAARQLDRLLVLVPASDHAVRAAARRLDRWDLPPGLAALVVRRRGPLAPGEVAADLGLPLAADFRDSPRGAVPLLDVRRRGADRACQELLEDLRDGGAR</sequence>
<keyword evidence="3" id="KW-1185">Reference proteome</keyword>
<reference evidence="3" key="1">
    <citation type="journal article" date="2019" name="Int. J. Syst. Evol. Microbiol.">
        <title>The Global Catalogue of Microorganisms (GCM) 10K type strain sequencing project: providing services to taxonomists for standard genome sequencing and annotation.</title>
        <authorList>
            <consortium name="The Broad Institute Genomics Platform"/>
            <consortium name="The Broad Institute Genome Sequencing Center for Infectious Disease"/>
            <person name="Wu L."/>
            <person name="Ma J."/>
        </authorList>
    </citation>
    <scope>NUCLEOTIDE SEQUENCE [LARGE SCALE GENOMIC DNA]</scope>
    <source>
        <strain evidence="3">JCM 11650</strain>
    </source>
</reference>
<dbReference type="InterPro" id="IPR027417">
    <property type="entry name" value="P-loop_NTPase"/>
</dbReference>
<evidence type="ECO:0000256" key="1">
    <source>
        <dbReference type="SAM" id="MobiDB-lite"/>
    </source>
</evidence>
<dbReference type="RefSeq" id="WP_343904338.1">
    <property type="nucleotide sequence ID" value="NZ_BAAAIS010000002.1"/>
</dbReference>